<dbReference type="SUPFAM" id="SSF55136">
    <property type="entry name" value="Probable bacterial effector-binding domain"/>
    <property type="match status" value="1"/>
</dbReference>
<protein>
    <submittedName>
        <fullName evidence="2">Regulator</fullName>
    </submittedName>
</protein>
<evidence type="ECO:0000259" key="1">
    <source>
        <dbReference type="Pfam" id="PF06445"/>
    </source>
</evidence>
<dbReference type="Gene3D" id="3.20.80.10">
    <property type="entry name" value="Regulatory factor, effector binding domain"/>
    <property type="match status" value="1"/>
</dbReference>
<dbReference type="Pfam" id="PF06445">
    <property type="entry name" value="GyrI-like"/>
    <property type="match status" value="1"/>
</dbReference>
<proteinExistence type="predicted"/>
<reference evidence="2" key="1">
    <citation type="journal article" date="2017" name="ACS Chem. Biol.">
        <title>Unified Biosynthetic Origin of the Benzodipyrrole Subunits in CC-1065.</title>
        <authorList>
            <person name="Wu S."/>
            <person name="Jian X.H."/>
            <person name="Yuan H."/>
            <person name="Jin W.B."/>
            <person name="Yin Y."/>
            <person name="Wang L.Y."/>
            <person name="Zhao J."/>
            <person name="Tang G.L."/>
        </authorList>
    </citation>
    <scope>NUCLEOTIDE SEQUENCE</scope>
    <source>
        <strain evidence="2">NRRL 11183</strain>
    </source>
</reference>
<dbReference type="PIRSF" id="PIRSF031644">
    <property type="entry name" value="UCP031644"/>
    <property type="match status" value="1"/>
</dbReference>
<feature type="domain" description="GyrI-like small molecule binding" evidence="1">
    <location>
        <begin position="19"/>
        <end position="198"/>
    </location>
</feature>
<dbReference type="InterPro" id="IPR008319">
    <property type="entry name" value="GyrI-like_CCH_Lin2189-like"/>
</dbReference>
<dbReference type="EMBL" id="KY379149">
    <property type="protein sequence ID" value="ARK19501.1"/>
    <property type="molecule type" value="Genomic_DNA"/>
</dbReference>
<gene>
    <name evidence="2" type="primary">c10R6</name>
</gene>
<dbReference type="InterPro" id="IPR029442">
    <property type="entry name" value="GyrI-like"/>
</dbReference>
<evidence type="ECO:0000313" key="2">
    <source>
        <dbReference type="EMBL" id="ARK19501.1"/>
    </source>
</evidence>
<accession>A0A1W6EUW3</accession>
<name>A0A1W6EUW3_9ACTN</name>
<organism evidence="2">
    <name type="scientific">Streptomyces zelensis</name>
    <dbReference type="NCBI Taxonomy" id="1981977"/>
    <lineage>
        <taxon>Bacteria</taxon>
        <taxon>Bacillati</taxon>
        <taxon>Actinomycetota</taxon>
        <taxon>Actinomycetes</taxon>
        <taxon>Kitasatosporales</taxon>
        <taxon>Streptomycetaceae</taxon>
        <taxon>Streptomyces</taxon>
    </lineage>
</organism>
<dbReference type="InterPro" id="IPR011256">
    <property type="entry name" value="Reg_factor_effector_dom_sf"/>
</dbReference>
<dbReference type="AlphaFoldDB" id="A0A1W6EUW3"/>
<sequence length="207" mass="23836">MQNYDVKKDLRSFYTAKKDFEVVDVPALNFLMADGEGSPNTSQLYKDVVQALYATAYAVRALAVDQLGRKHTVGPLEGLWWSDDLSAFTTSRDEDSWRWRLMIVQPEWITGELFEEGLKRAIDKKDPAAAHRVRFDAFHEGRSVQVLHIGPYDQEALTIARMHDEYMPEHDLKPRGTHHEIYLSDARRTDPARLRTILRQPVEPKGV</sequence>